<dbReference type="Proteomes" id="UP000292781">
    <property type="component" value="Unassembled WGS sequence"/>
</dbReference>
<keyword evidence="1" id="KW-0805">Transcription regulation</keyword>
<dbReference type="PROSITE" id="PS01081">
    <property type="entry name" value="HTH_TETR_1"/>
    <property type="match status" value="1"/>
</dbReference>
<comment type="caution">
    <text evidence="6">The sequence shown here is derived from an EMBL/GenBank/DDBJ whole genome shotgun (WGS) entry which is preliminary data.</text>
</comment>
<evidence type="ECO:0000259" key="5">
    <source>
        <dbReference type="PROSITE" id="PS50977"/>
    </source>
</evidence>
<dbReference type="OrthoDB" id="9816431at2"/>
<dbReference type="PRINTS" id="PR00455">
    <property type="entry name" value="HTHTETR"/>
</dbReference>
<proteinExistence type="predicted"/>
<dbReference type="FunFam" id="1.10.10.60:FF:000141">
    <property type="entry name" value="TetR family transcriptional regulator"/>
    <property type="match status" value="1"/>
</dbReference>
<keyword evidence="2 4" id="KW-0238">DNA-binding</keyword>
<evidence type="ECO:0000256" key="2">
    <source>
        <dbReference type="ARBA" id="ARBA00023125"/>
    </source>
</evidence>
<dbReference type="Pfam" id="PF14246">
    <property type="entry name" value="TetR_C_7"/>
    <property type="match status" value="1"/>
</dbReference>
<gene>
    <name evidence="6" type="ORF">EYW49_13510</name>
</gene>
<dbReference type="InterPro" id="IPR023772">
    <property type="entry name" value="DNA-bd_HTH_TetR-type_CS"/>
</dbReference>
<dbReference type="InterPro" id="IPR001647">
    <property type="entry name" value="HTH_TetR"/>
</dbReference>
<dbReference type="GO" id="GO:0000976">
    <property type="term" value="F:transcription cis-regulatory region binding"/>
    <property type="evidence" value="ECO:0007669"/>
    <property type="project" value="TreeGrafter"/>
</dbReference>
<feature type="domain" description="HTH tetR-type" evidence="5">
    <location>
        <begin position="6"/>
        <end position="66"/>
    </location>
</feature>
<keyword evidence="7" id="KW-1185">Reference proteome</keyword>
<dbReference type="Pfam" id="PF00440">
    <property type="entry name" value="TetR_N"/>
    <property type="match status" value="1"/>
</dbReference>
<protein>
    <submittedName>
        <fullName evidence="6">TetR/AcrR family transcriptional regulator</fullName>
    </submittedName>
</protein>
<evidence type="ECO:0000313" key="7">
    <source>
        <dbReference type="Proteomes" id="UP000292781"/>
    </source>
</evidence>
<accession>A0A4Q9VM89</accession>
<dbReference type="SUPFAM" id="SSF46689">
    <property type="entry name" value="Homeodomain-like"/>
    <property type="match status" value="1"/>
</dbReference>
<evidence type="ECO:0000256" key="4">
    <source>
        <dbReference type="PROSITE-ProRule" id="PRU00335"/>
    </source>
</evidence>
<dbReference type="GO" id="GO:0003700">
    <property type="term" value="F:DNA-binding transcription factor activity"/>
    <property type="evidence" value="ECO:0007669"/>
    <property type="project" value="TreeGrafter"/>
</dbReference>
<dbReference type="InterPro" id="IPR036271">
    <property type="entry name" value="Tet_transcr_reg_TetR-rel_C_sf"/>
</dbReference>
<keyword evidence="3" id="KW-0804">Transcription</keyword>
<dbReference type="SUPFAM" id="SSF48498">
    <property type="entry name" value="Tetracyclin repressor-like, C-terminal domain"/>
    <property type="match status" value="1"/>
</dbReference>
<dbReference type="PANTHER" id="PTHR30055">
    <property type="entry name" value="HTH-TYPE TRANSCRIPTIONAL REGULATOR RUTR"/>
    <property type="match status" value="1"/>
</dbReference>
<sequence>MPGHNDEKARQILDGARAVFLRDGFDGASMNDIAKVAGVSKGTLYVYFQSKDALFEALVRHDKRQQAEQMCRWQSEGGDIRTVLTRVGRSLLTMMAQPDHIAQVRTVMAVAPKFPQIGRAFYEAGPVFGLRRLSAYLDRQVAEGRLEIADSRKAALVFIQICQSDIHKRLMFCVEEAADPAEIDEAVADAVDIFLKVYGKP</sequence>
<dbReference type="EMBL" id="SJFN01000019">
    <property type="protein sequence ID" value="TBW36655.1"/>
    <property type="molecule type" value="Genomic_DNA"/>
</dbReference>
<organism evidence="6 7">
    <name type="scientific">Siculibacillus lacustris</name>
    <dbReference type="NCBI Taxonomy" id="1549641"/>
    <lineage>
        <taxon>Bacteria</taxon>
        <taxon>Pseudomonadati</taxon>
        <taxon>Pseudomonadota</taxon>
        <taxon>Alphaproteobacteria</taxon>
        <taxon>Hyphomicrobiales</taxon>
        <taxon>Ancalomicrobiaceae</taxon>
        <taxon>Siculibacillus</taxon>
    </lineage>
</organism>
<reference evidence="6 7" key="1">
    <citation type="submission" date="2019-02" db="EMBL/GenBank/DDBJ databases">
        <title>Siculibacillus lacustris gen. nov., sp. nov., a new rosette-forming bacterium isolated from a freshwater crater lake (Lake St. Ana, Romania).</title>
        <authorList>
            <person name="Felfoldi T."/>
            <person name="Marton Z."/>
            <person name="Szabo A."/>
            <person name="Mentes A."/>
            <person name="Boka K."/>
            <person name="Marialigeti K."/>
            <person name="Mathe I."/>
            <person name="Koncz M."/>
            <person name="Schumann P."/>
            <person name="Toth E."/>
        </authorList>
    </citation>
    <scope>NUCLEOTIDE SEQUENCE [LARGE SCALE GENOMIC DNA]</scope>
    <source>
        <strain evidence="6 7">SA-279</strain>
    </source>
</reference>
<dbReference type="InterPro" id="IPR050109">
    <property type="entry name" value="HTH-type_TetR-like_transc_reg"/>
</dbReference>
<evidence type="ECO:0000313" key="6">
    <source>
        <dbReference type="EMBL" id="TBW36655.1"/>
    </source>
</evidence>
<dbReference type="PANTHER" id="PTHR30055:SF146">
    <property type="entry name" value="HTH-TYPE TRANSCRIPTIONAL DUAL REGULATOR CECR"/>
    <property type="match status" value="1"/>
</dbReference>
<dbReference type="InterPro" id="IPR039536">
    <property type="entry name" value="TetR_C_Proteobacteria"/>
</dbReference>
<feature type="DNA-binding region" description="H-T-H motif" evidence="4">
    <location>
        <begin position="29"/>
        <end position="48"/>
    </location>
</feature>
<dbReference type="Gene3D" id="1.10.10.60">
    <property type="entry name" value="Homeodomain-like"/>
    <property type="match status" value="1"/>
</dbReference>
<dbReference type="AlphaFoldDB" id="A0A4Q9VM89"/>
<name>A0A4Q9VM89_9HYPH</name>
<dbReference type="Gene3D" id="1.10.357.10">
    <property type="entry name" value="Tetracycline Repressor, domain 2"/>
    <property type="match status" value="1"/>
</dbReference>
<dbReference type="InterPro" id="IPR009057">
    <property type="entry name" value="Homeodomain-like_sf"/>
</dbReference>
<evidence type="ECO:0000256" key="3">
    <source>
        <dbReference type="ARBA" id="ARBA00023163"/>
    </source>
</evidence>
<dbReference type="PROSITE" id="PS50977">
    <property type="entry name" value="HTH_TETR_2"/>
    <property type="match status" value="1"/>
</dbReference>
<evidence type="ECO:0000256" key="1">
    <source>
        <dbReference type="ARBA" id="ARBA00023015"/>
    </source>
</evidence>